<gene>
    <name evidence="1" type="ORF">K7X08_030483</name>
</gene>
<sequence>MNCSDGKNCTNSEEANDCSEDAQKWLQQPIDTADNPVKHDCVGESSKSVKYEYVDYLLNGPRYDASDDLQFKDGAYFEANDLSNPIQADNPGFDMLEDYIAYFDANDDFQNLGFDPSVLIRDDRHVSSRFLLISLETSLNGGVSRK</sequence>
<proteinExistence type="predicted"/>
<organism evidence="1 2">
    <name type="scientific">Anisodus acutangulus</name>
    <dbReference type="NCBI Taxonomy" id="402998"/>
    <lineage>
        <taxon>Eukaryota</taxon>
        <taxon>Viridiplantae</taxon>
        <taxon>Streptophyta</taxon>
        <taxon>Embryophyta</taxon>
        <taxon>Tracheophyta</taxon>
        <taxon>Spermatophyta</taxon>
        <taxon>Magnoliopsida</taxon>
        <taxon>eudicotyledons</taxon>
        <taxon>Gunneridae</taxon>
        <taxon>Pentapetalae</taxon>
        <taxon>asterids</taxon>
        <taxon>lamiids</taxon>
        <taxon>Solanales</taxon>
        <taxon>Solanaceae</taxon>
        <taxon>Solanoideae</taxon>
        <taxon>Hyoscyameae</taxon>
        <taxon>Anisodus</taxon>
    </lineage>
</organism>
<keyword evidence="2" id="KW-1185">Reference proteome</keyword>
<dbReference type="Proteomes" id="UP001152561">
    <property type="component" value="Unassembled WGS sequence"/>
</dbReference>
<dbReference type="AlphaFoldDB" id="A0A9Q1L843"/>
<protein>
    <submittedName>
        <fullName evidence="1">Uncharacterized protein</fullName>
    </submittedName>
</protein>
<reference evidence="2" key="1">
    <citation type="journal article" date="2023" name="Proc. Natl. Acad. Sci. U.S.A.">
        <title>Genomic and structural basis for evolution of tropane alkaloid biosynthesis.</title>
        <authorList>
            <person name="Wanga Y.-J."/>
            <person name="Taina T."/>
            <person name="Yua J.-Y."/>
            <person name="Lia J."/>
            <person name="Xua B."/>
            <person name="Chenc J."/>
            <person name="D'Auriad J.C."/>
            <person name="Huanga J.-P."/>
            <person name="Huanga S.-X."/>
        </authorList>
    </citation>
    <scope>NUCLEOTIDE SEQUENCE [LARGE SCALE GENOMIC DNA]</scope>
    <source>
        <strain evidence="2">cv. KIB-2019</strain>
    </source>
</reference>
<evidence type="ECO:0000313" key="2">
    <source>
        <dbReference type="Proteomes" id="UP001152561"/>
    </source>
</evidence>
<name>A0A9Q1L843_9SOLA</name>
<dbReference type="OrthoDB" id="1747365at2759"/>
<comment type="caution">
    <text evidence="1">The sequence shown here is derived from an EMBL/GenBank/DDBJ whole genome shotgun (WGS) entry which is preliminary data.</text>
</comment>
<accession>A0A9Q1L843</accession>
<evidence type="ECO:0000313" key="1">
    <source>
        <dbReference type="EMBL" id="KAJ8528839.1"/>
    </source>
</evidence>
<dbReference type="EMBL" id="JAJAGQ010000022">
    <property type="protein sequence ID" value="KAJ8528839.1"/>
    <property type="molecule type" value="Genomic_DNA"/>
</dbReference>